<dbReference type="SUPFAM" id="SSF53850">
    <property type="entry name" value="Periplasmic binding protein-like II"/>
    <property type="match status" value="1"/>
</dbReference>
<dbReference type="Gene3D" id="3.40.190.10">
    <property type="entry name" value="Periplasmic binding protein-like II"/>
    <property type="match status" value="2"/>
</dbReference>
<dbReference type="PANTHER" id="PTHR30126:SF81">
    <property type="entry name" value="HTH-TYPE TRANSCRIPTIONAL REGULATOR ILVY"/>
    <property type="match status" value="1"/>
</dbReference>
<evidence type="ECO:0000256" key="4">
    <source>
        <dbReference type="ARBA" id="ARBA00023163"/>
    </source>
</evidence>
<dbReference type="NCBIfam" id="NF008722">
    <property type="entry name" value="PRK11716.1"/>
    <property type="match status" value="1"/>
</dbReference>
<accession>A0ABQ2QXW0</accession>
<organism evidence="6 7">
    <name type="scientific">Shewanella litoralis</name>
    <dbReference type="NCBI Taxonomy" id="2282700"/>
    <lineage>
        <taxon>Bacteria</taxon>
        <taxon>Pseudomonadati</taxon>
        <taxon>Pseudomonadota</taxon>
        <taxon>Gammaproteobacteria</taxon>
        <taxon>Alteromonadales</taxon>
        <taxon>Shewanellaceae</taxon>
        <taxon>Shewanella</taxon>
    </lineage>
</organism>
<evidence type="ECO:0000256" key="1">
    <source>
        <dbReference type="ARBA" id="ARBA00009437"/>
    </source>
</evidence>
<keyword evidence="7" id="KW-1185">Reference proteome</keyword>
<evidence type="ECO:0000256" key="2">
    <source>
        <dbReference type="ARBA" id="ARBA00023015"/>
    </source>
</evidence>
<evidence type="ECO:0000313" key="6">
    <source>
        <dbReference type="EMBL" id="GGQ03159.1"/>
    </source>
</evidence>
<proteinExistence type="inferred from homology"/>
<dbReference type="PANTHER" id="PTHR30126">
    <property type="entry name" value="HTH-TYPE TRANSCRIPTIONAL REGULATOR"/>
    <property type="match status" value="1"/>
</dbReference>
<keyword evidence="3" id="KW-0238">DNA-binding</keyword>
<protein>
    <submittedName>
        <fullName evidence="6">Transcriptional regulator IlvY</fullName>
    </submittedName>
</protein>
<feature type="domain" description="HTH lysR-type" evidence="5">
    <location>
        <begin position="12"/>
        <end position="69"/>
    </location>
</feature>
<dbReference type="InterPro" id="IPR005119">
    <property type="entry name" value="LysR_subst-bd"/>
</dbReference>
<gene>
    <name evidence="6" type="primary">ilvY</name>
    <name evidence="6" type="ORF">GCM10009411_00160</name>
</gene>
<dbReference type="Gene3D" id="1.10.10.10">
    <property type="entry name" value="Winged helix-like DNA-binding domain superfamily/Winged helix DNA-binding domain"/>
    <property type="match status" value="1"/>
</dbReference>
<keyword evidence="2" id="KW-0805">Transcription regulation</keyword>
<dbReference type="Pfam" id="PF00126">
    <property type="entry name" value="HTH_1"/>
    <property type="match status" value="1"/>
</dbReference>
<comment type="caution">
    <text evidence="6">The sequence shown here is derived from an EMBL/GenBank/DDBJ whole genome shotgun (WGS) entry which is preliminary data.</text>
</comment>
<name>A0ABQ2QXW0_9GAMM</name>
<dbReference type="EMBL" id="BMQX01000001">
    <property type="protein sequence ID" value="GGQ03159.1"/>
    <property type="molecule type" value="Genomic_DNA"/>
</dbReference>
<dbReference type="PROSITE" id="PS50931">
    <property type="entry name" value="HTH_LYSR"/>
    <property type="match status" value="1"/>
</dbReference>
<reference evidence="7" key="1">
    <citation type="journal article" date="2019" name="Int. J. Syst. Evol. Microbiol.">
        <title>The Global Catalogue of Microorganisms (GCM) 10K type strain sequencing project: providing services to taxonomists for standard genome sequencing and annotation.</title>
        <authorList>
            <consortium name="The Broad Institute Genomics Platform"/>
            <consortium name="The Broad Institute Genome Sequencing Center for Infectious Disease"/>
            <person name="Wu L."/>
            <person name="Ma J."/>
        </authorList>
    </citation>
    <scope>NUCLEOTIDE SEQUENCE [LARGE SCALE GENOMIC DNA]</scope>
    <source>
        <strain evidence="7">JCM 32306</strain>
    </source>
</reference>
<dbReference type="CDD" id="cd08430">
    <property type="entry name" value="PBP2_IlvY"/>
    <property type="match status" value="1"/>
</dbReference>
<dbReference type="InterPro" id="IPR000847">
    <property type="entry name" value="LysR_HTH_N"/>
</dbReference>
<sequence length="301" mass="33910">MNLILFMESLSMDIRSLKLYLHLCDSLHFAKTAEQSHVSPSTLSRALQRLEDEVGSKLFERDNRSVTITHAGLEFRRFAEQTLMEWSQLRSRLDPNQQFLRGNLNLYCSVTAAYSHLPALLDRFRRDHPHVDIKLTTGDPANAVSHIQKNRADIAIIALPEVFPDTLHFTPIDKVPISVIAPTMHCQVQQWVSQGNIDWAKLPYIVPDHGPGRKRIDQWFKQMGIKPNIYAQVSGQEAIVSMVALGCGVGISPEAVIHNSPVRERIQTLASPVDIPAFELGCCCKEKRTNDPIISAFLEII</sequence>
<evidence type="ECO:0000313" key="7">
    <source>
        <dbReference type="Proteomes" id="UP000619118"/>
    </source>
</evidence>
<dbReference type="Proteomes" id="UP000619118">
    <property type="component" value="Unassembled WGS sequence"/>
</dbReference>
<dbReference type="InterPro" id="IPR036390">
    <property type="entry name" value="WH_DNA-bd_sf"/>
</dbReference>
<comment type="similarity">
    <text evidence="1">Belongs to the LysR transcriptional regulatory family.</text>
</comment>
<dbReference type="SUPFAM" id="SSF46785">
    <property type="entry name" value="Winged helix' DNA-binding domain"/>
    <property type="match status" value="1"/>
</dbReference>
<dbReference type="InterPro" id="IPR036388">
    <property type="entry name" value="WH-like_DNA-bd_sf"/>
</dbReference>
<keyword evidence="4" id="KW-0804">Transcription</keyword>
<evidence type="ECO:0000259" key="5">
    <source>
        <dbReference type="PROSITE" id="PS50931"/>
    </source>
</evidence>
<evidence type="ECO:0000256" key="3">
    <source>
        <dbReference type="ARBA" id="ARBA00023125"/>
    </source>
</evidence>
<dbReference type="InterPro" id="IPR037404">
    <property type="entry name" value="IlvY_PBP2"/>
</dbReference>
<dbReference type="Pfam" id="PF03466">
    <property type="entry name" value="LysR_substrate"/>
    <property type="match status" value="1"/>
</dbReference>